<dbReference type="Pfam" id="PF23410">
    <property type="entry name" value="Beta-prop_VPS8"/>
    <property type="match status" value="1"/>
</dbReference>
<evidence type="ECO:0000259" key="3">
    <source>
        <dbReference type="Pfam" id="PF12816"/>
    </source>
</evidence>
<evidence type="ECO:0008006" key="7">
    <source>
        <dbReference type="Google" id="ProtNLM"/>
    </source>
</evidence>
<feature type="domain" description="VPS8-like TPR-like repeats" evidence="4">
    <location>
        <begin position="1332"/>
        <end position="1460"/>
    </location>
</feature>
<feature type="compositionally biased region" description="Acidic residues" evidence="2">
    <location>
        <begin position="41"/>
        <end position="59"/>
    </location>
</feature>
<evidence type="ECO:0000259" key="4">
    <source>
        <dbReference type="Pfam" id="PF25066"/>
    </source>
</evidence>
<sequence>MAEGRGSGERPGSPSSLALSSHGEGEAEDHKGDYSARMEELFDDEHEPEEGFGEDCDDEEFVYDGVDAERVAVANYQQQLRAVLEKDDSDDDSRSPHCDVAIPKPNEVDDAALQQYHKQVSLEASPVSSPPPPPTMVPDEDLPSQDHLHPVVQAPQPFVHPSVSRLRSFLPSSPVQSANLGLPPGSLTPAGGYSPLSHTSNISRVSTPTRCDGGLTVDGETFKLTSLQIATSQLFGKRQSKAALLLGASKLGTPTVLAANGLICVGTDTGHTYVFDFKQTLLCMCGNDSASTAGSVSALALSHDHTYVASGHDSGHVQLFNLKNPHSPVRVIAPASLPLVLSGKQEGHLAGSRIIDVAFVAGRHTAILSADDHGLAFYHNLGKILFVEASDTIRILGNYPQSGPTEDSSLRFRSFRRWRLRNPVLSMAALPLGTAPHPTDAYQLVAMLTPSKLIVVGMRPTPKTWLKYLREGTPDTAASDRCRGNLAWYPSIKASEGKKDEARESTSPVIAYSWGKVVQIMRVSETKIKQVATSSRSGKKHEIDVGTLVFQNCGKWVAEDAVLALQWLNVNQLVVFTPVNLLVYDVRTADAIEHVPFDASTLLPRVRNHTNHRDLDSIGDIAHAVRTHKGKVFLLEREQLRVGTLSTWADKILSCVERGDFLKAIEITRAYYTGEAPGNRNGLPDDAKERTALLRSKLHELMVASARYVFSEDRMTDGTHFSPDGRGVDRTSVFEGLVMTCARACVALSNYDFLFEDLFQYFDNSGISRIYLRQLETFVLDGTIRSIPPRITQRLVALHDGDGRLDLAERIIWHIEPTCLDINQAIRLCQANHLWDALIYIYTRALHDYVSPIVELLSLIRKTLAFRQRTNTISRTDSNSKHAYRIFPYLINVLSGQAYPSGEPLDIDEAHAAMKDIYRFVFNGRSDIWPPQGGSLILTSDDSGTEPTYPYARLLLRFDAESFLHCLDLAFESSFFNVDEKSHNISRLWIVTILSDIISDSSLTPFDVTFVNIFIARNVPKYPQDIIQPPSTLQNVLISLASSRDASTREDRQLAAEYLLSAYTPHDSILIMKLFEDAGFHRILQRWHRQERRWPELLQSYLEDPSLGPLDLFTSVDEVLTLSIRGNDMTVPSDVLQKLTGALGTLLHGDLQLTTILIDKFAPALHQTALDTIGAADRRKQYEYLVYLLGPQIQVDEDNILHHRPDLSNIDKSLQKLFVTLQCHFASPDVISTLDRMRDHVDWPAVEQICEENRAYGAVLWAMGQRGFIETALSKAAVFEKQLTFDILKTLTTPGSNTADVGDHLNSLLEIGRRGTAVCLEQSTASGFMGVTLEDIWFQLLSSQLQSIHTISTLRTSGLNDAQDSARTNALSTLRGLVQETFASFVSVTSTQAVSFPRIFKRLVDPGLYTGPSSGTSYTEFRTILTSMLESYRTDEDMLVISKHLLSRDVFDTVEEYTKVKAKGWSASHSTCKYCHNSLLRPDRDNQTDTRLVICRSAVYHRQCVS</sequence>
<feature type="region of interest" description="Disordered" evidence="2">
    <location>
        <begin position="120"/>
        <end position="141"/>
    </location>
</feature>
<dbReference type="GO" id="GO:0006623">
    <property type="term" value="P:protein targeting to vacuole"/>
    <property type="evidence" value="ECO:0007669"/>
    <property type="project" value="InterPro"/>
</dbReference>
<dbReference type="InterPro" id="IPR059070">
    <property type="entry name" value="TPR_VPS8_2"/>
</dbReference>
<feature type="region of interest" description="Disordered" evidence="2">
    <location>
        <begin position="84"/>
        <end position="104"/>
    </location>
</feature>
<name>A0A0D0A6J5_9AGAM</name>
<dbReference type="InterPro" id="IPR015943">
    <property type="entry name" value="WD40/YVTN_repeat-like_dom_sf"/>
</dbReference>
<dbReference type="GO" id="GO:0005770">
    <property type="term" value="C:late endosome"/>
    <property type="evidence" value="ECO:0007669"/>
    <property type="project" value="TreeGrafter"/>
</dbReference>
<dbReference type="PANTHER" id="PTHR12616">
    <property type="entry name" value="VACUOLAR PROTEIN SORTING VPS41"/>
    <property type="match status" value="1"/>
</dbReference>
<evidence type="ECO:0000313" key="5">
    <source>
        <dbReference type="EMBL" id="KIK27688.1"/>
    </source>
</evidence>
<organism evidence="5 6">
    <name type="scientific">Pisolithus microcarpus 441</name>
    <dbReference type="NCBI Taxonomy" id="765257"/>
    <lineage>
        <taxon>Eukaryota</taxon>
        <taxon>Fungi</taxon>
        <taxon>Dikarya</taxon>
        <taxon>Basidiomycota</taxon>
        <taxon>Agaricomycotina</taxon>
        <taxon>Agaricomycetes</taxon>
        <taxon>Agaricomycetidae</taxon>
        <taxon>Boletales</taxon>
        <taxon>Sclerodermatineae</taxon>
        <taxon>Pisolithaceae</taxon>
        <taxon>Pisolithus</taxon>
    </lineage>
</organism>
<evidence type="ECO:0000256" key="1">
    <source>
        <dbReference type="ARBA" id="ARBA00009422"/>
    </source>
</evidence>
<comment type="similarity">
    <text evidence="1">Belongs to the VPS8 family.</text>
</comment>
<accession>A0A0D0A6J5</accession>
<reference evidence="6" key="2">
    <citation type="submission" date="2015-01" db="EMBL/GenBank/DDBJ databases">
        <title>Evolutionary Origins and Diversification of the Mycorrhizal Mutualists.</title>
        <authorList>
            <consortium name="DOE Joint Genome Institute"/>
            <consortium name="Mycorrhizal Genomics Consortium"/>
            <person name="Kohler A."/>
            <person name="Kuo A."/>
            <person name="Nagy L.G."/>
            <person name="Floudas D."/>
            <person name="Copeland A."/>
            <person name="Barry K.W."/>
            <person name="Cichocki N."/>
            <person name="Veneault-Fourrey C."/>
            <person name="LaButti K."/>
            <person name="Lindquist E.A."/>
            <person name="Lipzen A."/>
            <person name="Lundell T."/>
            <person name="Morin E."/>
            <person name="Murat C."/>
            <person name="Riley R."/>
            <person name="Ohm R."/>
            <person name="Sun H."/>
            <person name="Tunlid A."/>
            <person name="Henrissat B."/>
            <person name="Grigoriev I.V."/>
            <person name="Hibbett D.S."/>
            <person name="Martin F."/>
        </authorList>
    </citation>
    <scope>NUCLEOTIDE SEQUENCE [LARGE SCALE GENOMIC DNA]</scope>
    <source>
        <strain evidence="6">441</strain>
    </source>
</reference>
<proteinExistence type="inferred from homology"/>
<dbReference type="Gene3D" id="2.130.10.10">
    <property type="entry name" value="YVTN repeat-like/Quinoprotein amine dehydrogenase"/>
    <property type="match status" value="1"/>
</dbReference>
<dbReference type="InterPro" id="IPR025941">
    <property type="entry name" value="Vps8_central_dom"/>
</dbReference>
<evidence type="ECO:0000313" key="6">
    <source>
        <dbReference type="Proteomes" id="UP000054018"/>
    </source>
</evidence>
<feature type="region of interest" description="Disordered" evidence="2">
    <location>
        <begin position="1"/>
        <end position="59"/>
    </location>
</feature>
<dbReference type="EMBL" id="KN833695">
    <property type="protein sequence ID" value="KIK27688.1"/>
    <property type="molecule type" value="Genomic_DNA"/>
</dbReference>
<reference evidence="5 6" key="1">
    <citation type="submission" date="2014-04" db="EMBL/GenBank/DDBJ databases">
        <authorList>
            <consortium name="DOE Joint Genome Institute"/>
            <person name="Kuo A."/>
            <person name="Kohler A."/>
            <person name="Costa M.D."/>
            <person name="Nagy L.G."/>
            <person name="Floudas D."/>
            <person name="Copeland A."/>
            <person name="Barry K.W."/>
            <person name="Cichocki N."/>
            <person name="Veneault-Fourrey C."/>
            <person name="LaButti K."/>
            <person name="Lindquist E.A."/>
            <person name="Lipzen A."/>
            <person name="Lundell T."/>
            <person name="Morin E."/>
            <person name="Murat C."/>
            <person name="Sun H."/>
            <person name="Tunlid A."/>
            <person name="Henrissat B."/>
            <person name="Grigoriev I.V."/>
            <person name="Hibbett D.S."/>
            <person name="Martin F."/>
            <person name="Nordberg H.P."/>
            <person name="Cantor M.N."/>
            <person name="Hua S.X."/>
        </authorList>
    </citation>
    <scope>NUCLEOTIDE SEQUENCE [LARGE SCALE GENOMIC DNA]</scope>
    <source>
        <strain evidence="5 6">441</strain>
    </source>
</reference>
<dbReference type="HOGENOM" id="CLU_000917_3_1_1"/>
<dbReference type="InterPro" id="IPR036322">
    <property type="entry name" value="WD40_repeat_dom_sf"/>
</dbReference>
<dbReference type="OrthoDB" id="289913at2759"/>
<feature type="domain" description="Vacuolar protein sorting-associated protein 8 central" evidence="3">
    <location>
        <begin position="770"/>
        <end position="971"/>
    </location>
</feature>
<feature type="compositionally biased region" description="Basic and acidic residues" evidence="2">
    <location>
        <begin position="23"/>
        <end position="40"/>
    </location>
</feature>
<protein>
    <recommendedName>
        <fullName evidence="7">Vacuolar protein sorting-associated protein 8 central domain-containing protein</fullName>
    </recommendedName>
</protein>
<dbReference type="Proteomes" id="UP000054018">
    <property type="component" value="Unassembled WGS sequence"/>
</dbReference>
<evidence type="ECO:0000256" key="2">
    <source>
        <dbReference type="SAM" id="MobiDB-lite"/>
    </source>
</evidence>
<dbReference type="GO" id="GO:0030897">
    <property type="term" value="C:HOPS complex"/>
    <property type="evidence" value="ECO:0007669"/>
    <property type="project" value="TreeGrafter"/>
</dbReference>
<dbReference type="STRING" id="765257.A0A0D0A6J5"/>
<dbReference type="PANTHER" id="PTHR12616:SF8">
    <property type="entry name" value="VACUOLAR PROTEIN SORTING-ASSOCIATED PROTEIN 8 HOMOLOG"/>
    <property type="match status" value="1"/>
</dbReference>
<keyword evidence="6" id="KW-1185">Reference proteome</keyword>
<gene>
    <name evidence="5" type="ORF">PISMIDRAFT_674595</name>
</gene>
<dbReference type="InterPro" id="IPR045111">
    <property type="entry name" value="Vps41/Vps8"/>
</dbReference>
<feature type="compositionally biased region" description="Low complexity" evidence="2">
    <location>
        <begin position="1"/>
        <end position="16"/>
    </location>
</feature>
<dbReference type="SUPFAM" id="SSF50978">
    <property type="entry name" value="WD40 repeat-like"/>
    <property type="match status" value="1"/>
</dbReference>
<dbReference type="Pfam" id="PF12816">
    <property type="entry name" value="TPR_Vps8"/>
    <property type="match status" value="1"/>
</dbReference>
<dbReference type="Pfam" id="PF25066">
    <property type="entry name" value="TPR_VPS8_2"/>
    <property type="match status" value="1"/>
</dbReference>
<dbReference type="GO" id="GO:0034058">
    <property type="term" value="P:endosomal vesicle fusion"/>
    <property type="evidence" value="ECO:0007669"/>
    <property type="project" value="TreeGrafter"/>
</dbReference>